<evidence type="ECO:0000259" key="2">
    <source>
        <dbReference type="Pfam" id="PF13460"/>
    </source>
</evidence>
<dbReference type="PANTHER" id="PTHR12126">
    <property type="entry name" value="NADH-UBIQUINONE OXIDOREDUCTASE 39 KDA SUBUNIT-RELATED"/>
    <property type="match status" value="1"/>
</dbReference>
<dbReference type="AlphaFoldDB" id="A0A919U277"/>
<proteinExistence type="predicted"/>
<dbReference type="InterPro" id="IPR051207">
    <property type="entry name" value="ComplexI_NDUFA9_subunit"/>
</dbReference>
<feature type="region of interest" description="Disordered" evidence="1">
    <location>
        <begin position="512"/>
        <end position="539"/>
    </location>
</feature>
<feature type="region of interest" description="Disordered" evidence="1">
    <location>
        <begin position="1"/>
        <end position="54"/>
    </location>
</feature>
<feature type="domain" description="NAD(P)-binding" evidence="2">
    <location>
        <begin position="85"/>
        <end position="222"/>
    </location>
</feature>
<name>A0A919U277_9CELL</name>
<dbReference type="Pfam" id="PF11066">
    <property type="entry name" value="DUF2867"/>
    <property type="match status" value="1"/>
</dbReference>
<dbReference type="PANTHER" id="PTHR12126:SF11">
    <property type="entry name" value="NADH DEHYDROGENASE [UBIQUINONE] 1 ALPHA SUBCOMPLEX SUBUNIT 9, MITOCHONDRIAL"/>
    <property type="match status" value="1"/>
</dbReference>
<dbReference type="InterPro" id="IPR036291">
    <property type="entry name" value="NAD(P)-bd_dom_sf"/>
</dbReference>
<comment type="caution">
    <text evidence="3">The sequence shown here is derived from an EMBL/GenBank/DDBJ whole genome shotgun (WGS) entry which is preliminary data.</text>
</comment>
<keyword evidence="4" id="KW-1185">Reference proteome</keyword>
<dbReference type="EMBL" id="BONO01000006">
    <property type="protein sequence ID" value="GIG35753.1"/>
    <property type="molecule type" value="Genomic_DNA"/>
</dbReference>
<evidence type="ECO:0000313" key="3">
    <source>
        <dbReference type="EMBL" id="GIG35753.1"/>
    </source>
</evidence>
<dbReference type="SUPFAM" id="SSF55961">
    <property type="entry name" value="Bet v1-like"/>
    <property type="match status" value="1"/>
</dbReference>
<reference evidence="3" key="1">
    <citation type="submission" date="2021-01" db="EMBL/GenBank/DDBJ databases">
        <title>Whole genome shotgun sequence of Cellulomonas pakistanensis NBRC 110800.</title>
        <authorList>
            <person name="Komaki H."/>
            <person name="Tamura T."/>
        </authorList>
    </citation>
    <scope>NUCLEOTIDE SEQUENCE</scope>
    <source>
        <strain evidence="3">NBRC 110800</strain>
    </source>
</reference>
<dbReference type="InterPro" id="IPR021295">
    <property type="entry name" value="DUF2867"/>
</dbReference>
<dbReference type="Proteomes" id="UP000642125">
    <property type="component" value="Unassembled WGS sequence"/>
</dbReference>
<feature type="compositionally biased region" description="Basic and acidic residues" evidence="1">
    <location>
        <begin position="512"/>
        <end position="534"/>
    </location>
</feature>
<dbReference type="GO" id="GO:0044877">
    <property type="term" value="F:protein-containing complex binding"/>
    <property type="evidence" value="ECO:0007669"/>
    <property type="project" value="TreeGrafter"/>
</dbReference>
<dbReference type="Pfam" id="PF13460">
    <property type="entry name" value="NAD_binding_10"/>
    <property type="match status" value="1"/>
</dbReference>
<accession>A0A919U277</accession>
<protein>
    <submittedName>
        <fullName evidence="3">NAD(P)-dependent oxidoreductase</fullName>
    </submittedName>
</protein>
<dbReference type="CDD" id="cd05245">
    <property type="entry name" value="SDR_a2"/>
    <property type="match status" value="1"/>
</dbReference>
<dbReference type="Gene3D" id="3.40.50.720">
    <property type="entry name" value="NAD(P)-binding Rossmann-like Domain"/>
    <property type="match status" value="1"/>
</dbReference>
<evidence type="ECO:0000313" key="4">
    <source>
        <dbReference type="Proteomes" id="UP000642125"/>
    </source>
</evidence>
<gene>
    <name evidence="3" type="ORF">Cpa01nite_11340</name>
</gene>
<evidence type="ECO:0000256" key="1">
    <source>
        <dbReference type="SAM" id="MobiDB-lite"/>
    </source>
</evidence>
<sequence length="595" mass="64896">MPPIMHPRLPVEGVDPPAPPDAGAIGPSETADVPQDPAVTSPSADAPTADDLLPEPVARTLPGIVPGVGEDGRPRPDAPLVAVTGVTGYVGGRLVPELLAAGYRVRAIARRPERLRGRPWYDAVEVAQADASDPEQIRAALDGTDVAYYLIHSLGSGRRFEQRDRRTALTFGAAAREAGVGRIVYLGGLSPDTEDLSPHLASRKEVGEILLASGVPTTVLRAAVILGSGSASFEMMRYLTERLPAMTVPKWLDNRIQPIAVRDVLRYLVGSASMPPEVSREFDIGGPDVLTYRDMMQGYAKAAGLPRRIIVKVPVLTPRLSSHWVGLVTPVPSGIARPLVESLVHEVVCEEHDIAQYVPDPPEGLISFPRALRLALARIREADVTTRWSSAGVPGAPSEPLPSDPDWAGGSLYEDARSVEVDASPAALWRVLESVGGERGWYSWSLAWRVRGLMDRVVGGPGLRRGRRDPRRLVVDDAVDFWRVEEVQPGRLLRLRAEMRVPGLAWLELRVEPDGDTPERQGDAGSARPDDVSPERWTTPPTRFAQRAVFHPHGLLGQLYWWSVYPFHGIVFGGMQRNIARAAETAERSRRDLPR</sequence>
<dbReference type="SUPFAM" id="SSF51735">
    <property type="entry name" value="NAD(P)-binding Rossmann-fold domains"/>
    <property type="match status" value="1"/>
</dbReference>
<organism evidence="3 4">
    <name type="scientific">Cellulomonas pakistanensis</name>
    <dbReference type="NCBI Taxonomy" id="992287"/>
    <lineage>
        <taxon>Bacteria</taxon>
        <taxon>Bacillati</taxon>
        <taxon>Actinomycetota</taxon>
        <taxon>Actinomycetes</taxon>
        <taxon>Micrococcales</taxon>
        <taxon>Cellulomonadaceae</taxon>
        <taxon>Cellulomonas</taxon>
    </lineage>
</organism>
<feature type="compositionally biased region" description="Low complexity" evidence="1">
    <location>
        <begin position="10"/>
        <end position="27"/>
    </location>
</feature>
<dbReference type="InterPro" id="IPR016040">
    <property type="entry name" value="NAD(P)-bd_dom"/>
</dbReference>